<dbReference type="Proteomes" id="UP000245683">
    <property type="component" value="Unassembled WGS sequence"/>
</dbReference>
<dbReference type="Gene3D" id="3.90.1750.20">
    <property type="entry name" value="Putative Large Serine Recombinase, Chain B, Domain 2"/>
    <property type="match status" value="1"/>
</dbReference>
<name>A0A317JVZ6_9ACTN</name>
<protein>
    <recommendedName>
        <fullName evidence="5">Recombinase family protein</fullName>
    </recommendedName>
</protein>
<dbReference type="InterPro" id="IPR006119">
    <property type="entry name" value="Resolv_N"/>
</dbReference>
<comment type="caution">
    <text evidence="3">The sequence shown here is derived from an EMBL/GenBank/DDBJ whole genome shotgun (WGS) entry which is preliminary data.</text>
</comment>
<dbReference type="OrthoDB" id="3372479at2"/>
<dbReference type="GO" id="GO:0003677">
    <property type="term" value="F:DNA binding"/>
    <property type="evidence" value="ECO:0007669"/>
    <property type="project" value="InterPro"/>
</dbReference>
<dbReference type="EMBL" id="QGSV01000315">
    <property type="protein sequence ID" value="PWU44488.1"/>
    <property type="molecule type" value="Genomic_DNA"/>
</dbReference>
<dbReference type="InterPro" id="IPR038109">
    <property type="entry name" value="DNA_bind_recomb_sf"/>
</dbReference>
<reference evidence="4" key="1">
    <citation type="submission" date="2018-05" db="EMBL/GenBank/DDBJ databases">
        <title>Micromonospora globispora sp. nov. and Micromonospora rugosa sp. nov., isolated from marine sediment.</title>
        <authorList>
            <person name="Carro L."/>
            <person name="Aysel V."/>
            <person name="Cetin D."/>
            <person name="Igual J.M."/>
            <person name="Klenk H.-P."/>
            <person name="Trujillo M.E."/>
            <person name="Sahin N."/>
        </authorList>
    </citation>
    <scope>NUCLEOTIDE SEQUENCE [LARGE SCALE GENOMIC DNA]</scope>
    <source>
        <strain evidence="4">S2904</strain>
    </source>
</reference>
<sequence length="580" mass="62955">MTATHDTTDPTRCAALYLRRSHKNADGDARNGRSLAEQESELRDLAARLGLFVTEVYVEREGTGASRYSLKARPQWMRALAELRAGDHFRTLLVWALDRADRRGAVEIGRILDEHADGSRRIVGVDGTDTADSRRRLEHIIRAELAREEVENLSRRVSRAKRFRRAEGRWLGGAAPYGLRIVDGHLEHDPETYPTARRIADELLAGRTIWQTVKRLNDDGVPSPRGKSWGVGTVSTLVRSPAWAGLQGIREKTASGRWRHIAEPFRDERGQTVSVGEGVITPGERARILQTIGDRSATLAEGGRFVRRGDRRSAALLADVLRCADCGGRTAQSGAAGKKVYRCGTYGNGRACDGFTAPTAESDEAVSIAFLGRLATLEAGDPLLEAVADAWVARVAPDDIAAREAAQDALDAARADLARVRRLVAAGTFDEADATAVMPELRANVAAAEAALARIPVPDADISPLLDLAQSVPAFFDLPEHERRGLIALAITNVEASRARSRGVRFDPTDRLLITWADGTTSRPSPARVDQRAERIAKVCAMLAADPAVTIAQVAEAINRSPRTARDVLDTARASLADTH</sequence>
<dbReference type="GO" id="GO:0000150">
    <property type="term" value="F:DNA strand exchange activity"/>
    <property type="evidence" value="ECO:0007669"/>
    <property type="project" value="InterPro"/>
</dbReference>
<accession>A0A317JVZ6</accession>
<dbReference type="PROSITE" id="PS51736">
    <property type="entry name" value="RECOMBINASES_3"/>
    <property type="match status" value="1"/>
</dbReference>
<evidence type="ECO:0008006" key="5">
    <source>
        <dbReference type="Google" id="ProtNLM"/>
    </source>
</evidence>
<feature type="domain" description="Recombinase" evidence="2">
    <location>
        <begin position="176"/>
        <end position="280"/>
    </location>
</feature>
<evidence type="ECO:0000259" key="1">
    <source>
        <dbReference type="PROSITE" id="PS51736"/>
    </source>
</evidence>
<proteinExistence type="predicted"/>
<dbReference type="AlphaFoldDB" id="A0A317JVZ6"/>
<evidence type="ECO:0000313" key="4">
    <source>
        <dbReference type="Proteomes" id="UP000245683"/>
    </source>
</evidence>
<keyword evidence="4" id="KW-1185">Reference proteome</keyword>
<organism evidence="3 4">
    <name type="scientific">Micromonospora globispora</name>
    <dbReference type="NCBI Taxonomy" id="1450148"/>
    <lineage>
        <taxon>Bacteria</taxon>
        <taxon>Bacillati</taxon>
        <taxon>Actinomycetota</taxon>
        <taxon>Actinomycetes</taxon>
        <taxon>Micromonosporales</taxon>
        <taxon>Micromonosporaceae</taxon>
        <taxon>Micromonospora</taxon>
    </lineage>
</organism>
<dbReference type="PANTHER" id="PTHR30461:SF23">
    <property type="entry name" value="DNA RECOMBINASE-RELATED"/>
    <property type="match status" value="1"/>
</dbReference>
<dbReference type="InterPro" id="IPR036162">
    <property type="entry name" value="Resolvase-like_N_sf"/>
</dbReference>
<dbReference type="Pfam" id="PF00239">
    <property type="entry name" value="Resolvase"/>
    <property type="match status" value="1"/>
</dbReference>
<dbReference type="Gene3D" id="3.40.50.1390">
    <property type="entry name" value="Resolvase, N-terminal catalytic domain"/>
    <property type="match status" value="1"/>
</dbReference>
<evidence type="ECO:0000313" key="3">
    <source>
        <dbReference type="EMBL" id="PWU44488.1"/>
    </source>
</evidence>
<dbReference type="InterPro" id="IPR011109">
    <property type="entry name" value="DNA_bind_recombinase_dom"/>
</dbReference>
<dbReference type="CDD" id="cd00338">
    <property type="entry name" value="Ser_Recombinase"/>
    <property type="match status" value="1"/>
</dbReference>
<dbReference type="Pfam" id="PF07508">
    <property type="entry name" value="Recombinase"/>
    <property type="match status" value="1"/>
</dbReference>
<dbReference type="InterPro" id="IPR050639">
    <property type="entry name" value="SSR_resolvase"/>
</dbReference>
<dbReference type="RefSeq" id="WP_109947147.1">
    <property type="nucleotide sequence ID" value="NZ_QGSV01000315.1"/>
</dbReference>
<evidence type="ECO:0000259" key="2">
    <source>
        <dbReference type="PROSITE" id="PS51737"/>
    </source>
</evidence>
<dbReference type="SUPFAM" id="SSF53041">
    <property type="entry name" value="Resolvase-like"/>
    <property type="match status" value="1"/>
</dbReference>
<gene>
    <name evidence="3" type="ORF">DLJ46_25710</name>
</gene>
<dbReference type="PANTHER" id="PTHR30461">
    <property type="entry name" value="DNA-INVERTASE FROM LAMBDOID PROPHAGE"/>
    <property type="match status" value="1"/>
</dbReference>
<dbReference type="SMART" id="SM00857">
    <property type="entry name" value="Resolvase"/>
    <property type="match status" value="1"/>
</dbReference>
<dbReference type="PROSITE" id="PS51737">
    <property type="entry name" value="RECOMBINASE_DNA_BIND"/>
    <property type="match status" value="1"/>
</dbReference>
<feature type="domain" description="Resolvase/invertase-type recombinase catalytic" evidence="1">
    <location>
        <begin position="13"/>
        <end position="168"/>
    </location>
</feature>